<keyword evidence="1" id="KW-0472">Membrane</keyword>
<accession>A0A095AHB2</accession>
<keyword evidence="1" id="KW-1133">Transmembrane helix</keyword>
<keyword evidence="1" id="KW-0812">Transmembrane</keyword>
<reference evidence="2" key="1">
    <citation type="journal article" date="2012" name="Nat. Genet.">
        <title>Whole-genome sequence of Schistosoma haematobium.</title>
        <authorList>
            <person name="Young N.D."/>
            <person name="Jex A.R."/>
            <person name="Li B."/>
            <person name="Liu S."/>
            <person name="Yang L."/>
            <person name="Xiong Z."/>
            <person name="Li Y."/>
            <person name="Cantacessi C."/>
            <person name="Hall R.S."/>
            <person name="Xu X."/>
            <person name="Chen F."/>
            <person name="Wu X."/>
            <person name="Zerlotini A."/>
            <person name="Oliveira G."/>
            <person name="Hofmann A."/>
            <person name="Zhang G."/>
            <person name="Fang X."/>
            <person name="Kang Y."/>
            <person name="Campbell B.E."/>
            <person name="Loukas A."/>
            <person name="Ranganathan S."/>
            <person name="Rollinson D."/>
            <person name="Rinaldi G."/>
            <person name="Brindley P.J."/>
            <person name="Yang H."/>
            <person name="Wang J."/>
            <person name="Wang J."/>
            <person name="Gasser R.B."/>
        </authorList>
    </citation>
    <scope>NUCLEOTIDE SEQUENCE [LARGE SCALE GENOMIC DNA]</scope>
</reference>
<organism evidence="2">
    <name type="scientific">Schistosoma haematobium</name>
    <name type="common">Blood fluke</name>
    <dbReference type="NCBI Taxonomy" id="6185"/>
    <lineage>
        <taxon>Eukaryota</taxon>
        <taxon>Metazoa</taxon>
        <taxon>Spiralia</taxon>
        <taxon>Lophotrochozoa</taxon>
        <taxon>Platyhelminthes</taxon>
        <taxon>Trematoda</taxon>
        <taxon>Digenea</taxon>
        <taxon>Strigeidida</taxon>
        <taxon>Schistosomatoidea</taxon>
        <taxon>Schistosomatidae</taxon>
        <taxon>Schistosoma</taxon>
    </lineage>
</organism>
<feature type="transmembrane region" description="Helical" evidence="1">
    <location>
        <begin position="6"/>
        <end position="32"/>
    </location>
</feature>
<dbReference type="EMBL" id="KL250543">
    <property type="protein sequence ID" value="KGB33326.1"/>
    <property type="molecule type" value="Genomic_DNA"/>
</dbReference>
<gene>
    <name evidence="2" type="ORF">MS3_01505</name>
</gene>
<evidence type="ECO:0000256" key="1">
    <source>
        <dbReference type="SAM" id="Phobius"/>
    </source>
</evidence>
<sequence length="105" mass="12102">MSPNQTFIYLFILKTLVSRLIIVQGIAFYIVLRNSLSIINGIWDSIHIKTIVHPPTFIKMPPSIAYINPEEPLLIPCYAKANPEPRLQDYDCNLSRRILNVHRIS</sequence>
<proteinExistence type="predicted"/>
<dbReference type="AlphaFoldDB" id="A0A095AHB2"/>
<name>A0A095AHB2_SCHHA</name>
<protein>
    <submittedName>
        <fullName evidence="2">Uncharacterized protein</fullName>
    </submittedName>
</protein>
<evidence type="ECO:0000313" key="2">
    <source>
        <dbReference type="EMBL" id="KGB33326.1"/>
    </source>
</evidence>